<organism evidence="1">
    <name type="scientific">Candidatus Improbicoccus pseudotrichonymphae</name>
    <dbReference type="NCBI Taxonomy" id="3033792"/>
    <lineage>
        <taxon>Bacteria</taxon>
        <taxon>Bacillati</taxon>
        <taxon>Bacillota</taxon>
        <taxon>Clostridia</taxon>
        <taxon>Candidatus Improbicoccus</taxon>
    </lineage>
</organism>
<reference evidence="1" key="1">
    <citation type="journal article" date="2023" name="ISME J.">
        <title>Emergence of putative energy parasites within Clostridia revealed by genome analysis of a novel endosymbiotic clade.</title>
        <authorList>
            <person name="Takahashi K."/>
            <person name="Kuwahara H."/>
            <person name="Horikawa Y."/>
            <person name="Izawa K."/>
            <person name="Kato D."/>
            <person name="Inagaki T."/>
            <person name="Yuki M."/>
            <person name="Ohkuma M."/>
            <person name="Hongoh Y."/>
        </authorList>
    </citation>
    <scope>NUCLEOTIDE SEQUENCE</scope>
    <source>
        <strain evidence="1">CfP3-15</strain>
    </source>
</reference>
<gene>
    <name evidence="1" type="ORF">CfP315_0365</name>
</gene>
<dbReference type="KEGG" id="ips:CfP315_0365"/>
<dbReference type="SUPFAM" id="SSF160527">
    <property type="entry name" value="V-type ATPase subunit E-like"/>
    <property type="match status" value="1"/>
</dbReference>
<name>A0AA48I135_9FIRM</name>
<dbReference type="Proteomes" id="UP001337580">
    <property type="component" value="Chromosome"/>
</dbReference>
<proteinExistence type="predicted"/>
<dbReference type="AlphaFoldDB" id="A0AA48I135"/>
<sequence length="201" mass="24138">MSNNEKKMSRFLSYIDKFSKKHEFNVMEKIKREEKSEIENMENKIVADFRIDINIEFSKIKSKFSSEISDVRIRNKRNIFKKRKEMIDDLFVLCEIKLREFTKTEEYVQYFQKKFKKIVSSFTDEAVIFVRKEDFDIKDSISLGYDKFKFFVDPSIKIGGFKASVNSFRIDETFDTKLSAQRKSFFQDFKLIFDIQDNKNG</sequence>
<accession>A0AA48I135</accession>
<protein>
    <submittedName>
        <fullName evidence="1">V-type ATP synthase subunit E</fullName>
    </submittedName>
</protein>
<evidence type="ECO:0000313" key="1">
    <source>
        <dbReference type="EMBL" id="BED91832.1"/>
    </source>
</evidence>
<dbReference type="EMBL" id="AP027924">
    <property type="protein sequence ID" value="BED91832.1"/>
    <property type="molecule type" value="Genomic_DNA"/>
</dbReference>